<keyword evidence="5 14" id="KW-0436">Ligase</keyword>
<evidence type="ECO:0000259" key="17">
    <source>
        <dbReference type="Pfam" id="PF08245"/>
    </source>
</evidence>
<sequence>MSTDKLHFIGVGGVGMSGIARVAHDQGMEVSGSDLKESRYTKQLREAGVTVFIGQDGANIPEGDPLVVVSTAILENNPELIEARRRGLNIWHRAQMLAHLGRDLDTLAVAGTHGKTTTSSMLASTLDAMGCDPTFLIGGIVRAYGTNAHSGTGAYYVVEADESDKSFTYLSPAAAIVTNIETDHLDHYAGLEEICDQFRMFMTGVREGGPLVVCGDDPILLEVARSTGRAVTTYGFGEACDARITGWETVGVGTRFTLRLPDGTVVASRIKQNPGLHNVANGAAVLTLIAALGLDVVAAADKLAEFSGVRRRFDLAGEAGGVTVVDDYAHHPTEIAATITAAKALDFKRVHVLFQPHRYSRAALFTEVMHDEFGAAFDGADSVTFMDVYSAGEAPVPGITGKTFLAPVIEHGHPCARYVPRRIDVVPALVEAAEPGDLIITMGAGDVTAIAPQLVDELGR</sequence>
<evidence type="ECO:0000256" key="5">
    <source>
        <dbReference type="ARBA" id="ARBA00022598"/>
    </source>
</evidence>
<comment type="subcellular location">
    <subcellularLocation>
        <location evidence="1 14">Cytoplasm</location>
    </subcellularLocation>
</comment>
<dbReference type="PANTHER" id="PTHR43445">
    <property type="entry name" value="UDP-N-ACETYLMURAMATE--L-ALANINE LIGASE-RELATED"/>
    <property type="match status" value="1"/>
</dbReference>
<dbReference type="GO" id="GO:0005524">
    <property type="term" value="F:ATP binding"/>
    <property type="evidence" value="ECO:0007669"/>
    <property type="project" value="UniProtKB-UniRule"/>
</dbReference>
<evidence type="ECO:0000256" key="4">
    <source>
        <dbReference type="ARBA" id="ARBA00022490"/>
    </source>
</evidence>
<dbReference type="GO" id="GO:0071555">
    <property type="term" value="P:cell wall organization"/>
    <property type="evidence" value="ECO:0007669"/>
    <property type="project" value="UniProtKB-KW"/>
</dbReference>
<gene>
    <name evidence="14 18" type="primary">murC</name>
    <name evidence="18" type="ORF">F8D48_04665</name>
</gene>
<evidence type="ECO:0000256" key="13">
    <source>
        <dbReference type="ARBA" id="ARBA00047833"/>
    </source>
</evidence>
<keyword evidence="6 14" id="KW-0132">Cell division</keyword>
<dbReference type="GO" id="GO:0051301">
    <property type="term" value="P:cell division"/>
    <property type="evidence" value="ECO:0007669"/>
    <property type="project" value="UniProtKB-KW"/>
</dbReference>
<feature type="binding site" evidence="14">
    <location>
        <begin position="111"/>
        <end position="117"/>
    </location>
    <ligand>
        <name>ATP</name>
        <dbReference type="ChEBI" id="CHEBI:30616"/>
    </ligand>
</feature>
<evidence type="ECO:0000256" key="6">
    <source>
        <dbReference type="ARBA" id="ARBA00022618"/>
    </source>
</evidence>
<evidence type="ECO:0000256" key="10">
    <source>
        <dbReference type="ARBA" id="ARBA00022984"/>
    </source>
</evidence>
<comment type="function">
    <text evidence="14">Cell wall formation.</text>
</comment>
<evidence type="ECO:0000313" key="19">
    <source>
        <dbReference type="Proteomes" id="UP000479639"/>
    </source>
</evidence>
<proteinExistence type="inferred from homology"/>
<organism evidence="18 19">
    <name type="scientific">Adlercreutzia muris</name>
    <dbReference type="NCBI Taxonomy" id="1796610"/>
    <lineage>
        <taxon>Bacteria</taxon>
        <taxon>Bacillati</taxon>
        <taxon>Actinomycetota</taxon>
        <taxon>Coriobacteriia</taxon>
        <taxon>Eggerthellales</taxon>
        <taxon>Eggerthellaceae</taxon>
        <taxon>Adlercreutzia</taxon>
    </lineage>
</organism>
<dbReference type="InterPro" id="IPR000713">
    <property type="entry name" value="Mur_ligase_N"/>
</dbReference>
<dbReference type="Gene3D" id="3.40.1190.10">
    <property type="entry name" value="Mur-like, catalytic domain"/>
    <property type="match status" value="1"/>
</dbReference>
<evidence type="ECO:0000259" key="15">
    <source>
        <dbReference type="Pfam" id="PF01225"/>
    </source>
</evidence>
<keyword evidence="4 14" id="KW-0963">Cytoplasm</keyword>
<feature type="domain" description="Mur ligase N-terminal catalytic" evidence="15">
    <location>
        <begin position="6"/>
        <end position="102"/>
    </location>
</feature>
<dbReference type="SUPFAM" id="SSF51984">
    <property type="entry name" value="MurCD N-terminal domain"/>
    <property type="match status" value="1"/>
</dbReference>
<reference evidence="18 19" key="1">
    <citation type="submission" date="2019-09" db="EMBL/GenBank/DDBJ databases">
        <title>Whole genome shotgun sequencing (WGS) of Ellagibacter isourolithinifaciens DSM 104140(T) and Adlercreutzia muris DSM 29508(T).</title>
        <authorList>
            <person name="Stoll D.A."/>
            <person name="Danylec N."/>
            <person name="Huch M."/>
        </authorList>
    </citation>
    <scope>NUCLEOTIDE SEQUENCE [LARGE SCALE GENOMIC DNA]</scope>
    <source>
        <strain evidence="18 19">DSM 29508</strain>
    </source>
</reference>
<evidence type="ECO:0000256" key="2">
    <source>
        <dbReference type="ARBA" id="ARBA00004752"/>
    </source>
</evidence>
<keyword evidence="10 14" id="KW-0573">Peptidoglycan synthesis</keyword>
<dbReference type="HAMAP" id="MF_00046">
    <property type="entry name" value="MurC"/>
    <property type="match status" value="1"/>
</dbReference>
<dbReference type="PANTHER" id="PTHR43445:SF3">
    <property type="entry name" value="UDP-N-ACETYLMURAMATE--L-ALANINE LIGASE"/>
    <property type="match status" value="1"/>
</dbReference>
<dbReference type="Pfam" id="PF02875">
    <property type="entry name" value="Mur_ligase_C"/>
    <property type="match status" value="1"/>
</dbReference>
<dbReference type="EC" id="6.3.2.8" evidence="3 14"/>
<dbReference type="InterPro" id="IPR036615">
    <property type="entry name" value="Mur_ligase_C_dom_sf"/>
</dbReference>
<keyword evidence="9 14" id="KW-0133">Cell shape</keyword>
<dbReference type="GO" id="GO:0008360">
    <property type="term" value="P:regulation of cell shape"/>
    <property type="evidence" value="ECO:0007669"/>
    <property type="project" value="UniProtKB-KW"/>
</dbReference>
<dbReference type="GO" id="GO:0005737">
    <property type="term" value="C:cytoplasm"/>
    <property type="evidence" value="ECO:0007669"/>
    <property type="project" value="UniProtKB-SubCell"/>
</dbReference>
<comment type="pathway">
    <text evidence="2 14">Cell wall biogenesis; peptidoglycan biosynthesis.</text>
</comment>
<dbReference type="Pfam" id="PF08245">
    <property type="entry name" value="Mur_ligase_M"/>
    <property type="match status" value="1"/>
</dbReference>
<dbReference type="SUPFAM" id="SSF53623">
    <property type="entry name" value="MurD-like peptide ligases, catalytic domain"/>
    <property type="match status" value="1"/>
</dbReference>
<name>A0A7C8FZL5_9ACTN</name>
<keyword evidence="8 14" id="KW-0067">ATP-binding</keyword>
<dbReference type="GO" id="GO:0008763">
    <property type="term" value="F:UDP-N-acetylmuramate-L-alanine ligase activity"/>
    <property type="evidence" value="ECO:0007669"/>
    <property type="project" value="UniProtKB-UniRule"/>
</dbReference>
<evidence type="ECO:0000313" key="18">
    <source>
        <dbReference type="EMBL" id="KAB1650755.1"/>
    </source>
</evidence>
<dbReference type="SUPFAM" id="SSF53244">
    <property type="entry name" value="MurD-like peptide ligases, peptide-binding domain"/>
    <property type="match status" value="1"/>
</dbReference>
<dbReference type="InterPro" id="IPR004101">
    <property type="entry name" value="Mur_ligase_C"/>
</dbReference>
<evidence type="ECO:0000256" key="8">
    <source>
        <dbReference type="ARBA" id="ARBA00022840"/>
    </source>
</evidence>
<dbReference type="InterPro" id="IPR005758">
    <property type="entry name" value="UDP-N-AcMur_Ala_ligase_MurC"/>
</dbReference>
<dbReference type="NCBIfam" id="TIGR01082">
    <property type="entry name" value="murC"/>
    <property type="match status" value="1"/>
</dbReference>
<dbReference type="RefSeq" id="WP_151430130.1">
    <property type="nucleotide sequence ID" value="NZ_JANJZI010000003.1"/>
</dbReference>
<protein>
    <recommendedName>
        <fullName evidence="3 14">UDP-N-acetylmuramate--L-alanine ligase</fullName>
        <ecNumber evidence="3 14">6.3.2.8</ecNumber>
    </recommendedName>
    <alternativeName>
        <fullName evidence="14">UDP-N-acetylmuramoyl-L-alanine synthetase</fullName>
    </alternativeName>
</protein>
<feature type="domain" description="Mur ligase C-terminal" evidence="16">
    <location>
        <begin position="311"/>
        <end position="445"/>
    </location>
</feature>
<keyword evidence="7 14" id="KW-0547">Nucleotide-binding</keyword>
<dbReference type="InterPro" id="IPR036565">
    <property type="entry name" value="Mur-like_cat_sf"/>
</dbReference>
<evidence type="ECO:0000256" key="1">
    <source>
        <dbReference type="ARBA" id="ARBA00004496"/>
    </source>
</evidence>
<evidence type="ECO:0000256" key="9">
    <source>
        <dbReference type="ARBA" id="ARBA00022960"/>
    </source>
</evidence>
<evidence type="ECO:0000256" key="12">
    <source>
        <dbReference type="ARBA" id="ARBA00023316"/>
    </source>
</evidence>
<dbReference type="Proteomes" id="UP000479639">
    <property type="component" value="Unassembled WGS sequence"/>
</dbReference>
<evidence type="ECO:0000256" key="7">
    <source>
        <dbReference type="ARBA" id="ARBA00022741"/>
    </source>
</evidence>
<dbReference type="AlphaFoldDB" id="A0A7C8FZL5"/>
<keyword evidence="11 14" id="KW-0131">Cell cycle</keyword>
<dbReference type="InterPro" id="IPR050061">
    <property type="entry name" value="MurCDEF_pg_biosynth"/>
</dbReference>
<keyword evidence="19" id="KW-1185">Reference proteome</keyword>
<dbReference type="InterPro" id="IPR013221">
    <property type="entry name" value="Mur_ligase_cen"/>
</dbReference>
<dbReference type="UniPathway" id="UPA00219"/>
<dbReference type="Gene3D" id="3.40.50.720">
    <property type="entry name" value="NAD(P)-binding Rossmann-like Domain"/>
    <property type="match status" value="1"/>
</dbReference>
<accession>A0A7C8FZL5</accession>
<comment type="similarity">
    <text evidence="14">Belongs to the MurCDEF family.</text>
</comment>
<evidence type="ECO:0000256" key="11">
    <source>
        <dbReference type="ARBA" id="ARBA00023306"/>
    </source>
</evidence>
<evidence type="ECO:0000259" key="16">
    <source>
        <dbReference type="Pfam" id="PF02875"/>
    </source>
</evidence>
<comment type="catalytic activity">
    <reaction evidence="13 14">
        <text>UDP-N-acetyl-alpha-D-muramate + L-alanine + ATP = UDP-N-acetyl-alpha-D-muramoyl-L-alanine + ADP + phosphate + H(+)</text>
        <dbReference type="Rhea" id="RHEA:23372"/>
        <dbReference type="ChEBI" id="CHEBI:15378"/>
        <dbReference type="ChEBI" id="CHEBI:30616"/>
        <dbReference type="ChEBI" id="CHEBI:43474"/>
        <dbReference type="ChEBI" id="CHEBI:57972"/>
        <dbReference type="ChEBI" id="CHEBI:70757"/>
        <dbReference type="ChEBI" id="CHEBI:83898"/>
        <dbReference type="ChEBI" id="CHEBI:456216"/>
        <dbReference type="EC" id="6.3.2.8"/>
    </reaction>
</comment>
<dbReference type="Pfam" id="PF01225">
    <property type="entry name" value="Mur_ligase"/>
    <property type="match status" value="1"/>
</dbReference>
<dbReference type="GO" id="GO:0009252">
    <property type="term" value="P:peptidoglycan biosynthetic process"/>
    <property type="evidence" value="ECO:0007669"/>
    <property type="project" value="UniProtKB-UniRule"/>
</dbReference>
<comment type="caution">
    <text evidence="18">The sequence shown here is derived from an EMBL/GenBank/DDBJ whole genome shotgun (WGS) entry which is preliminary data.</text>
</comment>
<dbReference type="Gene3D" id="3.90.190.20">
    <property type="entry name" value="Mur ligase, C-terminal domain"/>
    <property type="match status" value="1"/>
</dbReference>
<evidence type="ECO:0000256" key="3">
    <source>
        <dbReference type="ARBA" id="ARBA00012211"/>
    </source>
</evidence>
<keyword evidence="12 14" id="KW-0961">Cell wall biogenesis/degradation</keyword>
<evidence type="ECO:0000256" key="14">
    <source>
        <dbReference type="HAMAP-Rule" id="MF_00046"/>
    </source>
</evidence>
<feature type="domain" description="Mur ligase central" evidence="17">
    <location>
        <begin position="109"/>
        <end position="287"/>
    </location>
</feature>
<dbReference type="EMBL" id="WAJS01000010">
    <property type="protein sequence ID" value="KAB1650755.1"/>
    <property type="molecule type" value="Genomic_DNA"/>
</dbReference>